<name>A0A133S0Y5_9FIRM</name>
<dbReference type="InterPro" id="IPR015424">
    <property type="entry name" value="PyrdxlP-dep_Trfase"/>
</dbReference>
<dbReference type="Pfam" id="PF00202">
    <property type="entry name" value="Aminotran_3"/>
    <property type="match status" value="1"/>
</dbReference>
<dbReference type="EMBL" id="LRQT01000109">
    <property type="protein sequence ID" value="KXA61776.1"/>
    <property type="molecule type" value="Genomic_DNA"/>
</dbReference>
<dbReference type="InterPro" id="IPR015421">
    <property type="entry name" value="PyrdxlP-dep_Trfase_major"/>
</dbReference>
<dbReference type="GO" id="GO:0005737">
    <property type="term" value="C:cytoplasm"/>
    <property type="evidence" value="ECO:0007669"/>
    <property type="project" value="UniProtKB-SubCell"/>
</dbReference>
<dbReference type="CDD" id="cd00610">
    <property type="entry name" value="OAT_like"/>
    <property type="match status" value="1"/>
</dbReference>
<dbReference type="PANTHER" id="PTHR43713">
    <property type="entry name" value="GLUTAMATE-1-SEMIALDEHYDE 2,1-AMINOMUTASE"/>
    <property type="match status" value="1"/>
</dbReference>
<comment type="pathway">
    <text evidence="3">Porphyrin-containing compound metabolism; protoporphyrin-IX biosynthesis; 5-aminolevulinate from L-glutamyl-tRNA(Glu): step 2/2.</text>
</comment>
<comment type="caution">
    <text evidence="9">The sequence shown here is derived from an EMBL/GenBank/DDBJ whole genome shotgun (WGS) entry which is preliminary data.</text>
</comment>
<dbReference type="Gene3D" id="3.90.1150.10">
    <property type="entry name" value="Aspartate Aminotransferase, domain 1"/>
    <property type="match status" value="1"/>
</dbReference>
<organism evidence="9">
    <name type="scientific">Veillonella atypica</name>
    <dbReference type="NCBI Taxonomy" id="39777"/>
    <lineage>
        <taxon>Bacteria</taxon>
        <taxon>Bacillati</taxon>
        <taxon>Bacillota</taxon>
        <taxon>Negativicutes</taxon>
        <taxon>Veillonellales</taxon>
        <taxon>Veillonellaceae</taxon>
        <taxon>Veillonella</taxon>
    </lineage>
</organism>
<evidence type="ECO:0000313" key="9">
    <source>
        <dbReference type="EMBL" id="KXA61776.1"/>
    </source>
</evidence>
<evidence type="ECO:0000256" key="6">
    <source>
        <dbReference type="ARBA" id="ARBA00023235"/>
    </source>
</evidence>
<dbReference type="InterPro" id="IPR004639">
    <property type="entry name" value="4pyrrol_synth_GluAld_NH2Trfase"/>
</dbReference>
<dbReference type="Gene3D" id="3.40.640.10">
    <property type="entry name" value="Type I PLP-dependent aspartate aminotransferase-like (Major domain)"/>
    <property type="match status" value="1"/>
</dbReference>
<protein>
    <recommendedName>
        <fullName evidence="8">Glutamate-1-semialdehyde 2,1-aminomutase</fullName>
        <shortName evidence="8">GSA</shortName>
        <ecNumber evidence="8">5.4.3.8</ecNumber>
    </recommendedName>
    <alternativeName>
        <fullName evidence="8">Glutamate-1-semialdehyde aminotransferase</fullName>
        <shortName evidence="8">GSA-AT</shortName>
    </alternativeName>
</protein>
<evidence type="ECO:0000256" key="8">
    <source>
        <dbReference type="HAMAP-Rule" id="MF_00375"/>
    </source>
</evidence>
<comment type="cofactor">
    <cofactor evidence="2 8">
        <name>pyridoxal 5'-phosphate</name>
        <dbReference type="ChEBI" id="CHEBI:597326"/>
    </cofactor>
</comment>
<keyword evidence="8" id="KW-0963">Cytoplasm</keyword>
<comment type="subcellular location">
    <subcellularLocation>
        <location evidence="8">Cytoplasm</location>
    </subcellularLocation>
</comment>
<gene>
    <name evidence="8" type="primary">hemL</name>
    <name evidence="9" type="ORF">HMPREF3233_01860</name>
</gene>
<dbReference type="Proteomes" id="UP000070226">
    <property type="component" value="Unassembled WGS sequence"/>
</dbReference>
<comment type="similarity">
    <text evidence="4 8">Belongs to the class-III pyridoxal-phosphate-dependent aminotransferase family. HemL subfamily.</text>
</comment>
<dbReference type="EC" id="5.4.3.8" evidence="8"/>
<dbReference type="GO" id="GO:0006782">
    <property type="term" value="P:protoporphyrinogen IX biosynthetic process"/>
    <property type="evidence" value="ECO:0007669"/>
    <property type="project" value="UniProtKB-UniRule"/>
</dbReference>
<dbReference type="PATRIC" id="fig|39777.7.peg.1823"/>
<evidence type="ECO:0000256" key="3">
    <source>
        <dbReference type="ARBA" id="ARBA00004819"/>
    </source>
</evidence>
<dbReference type="GO" id="GO:0030170">
    <property type="term" value="F:pyridoxal phosphate binding"/>
    <property type="evidence" value="ECO:0007669"/>
    <property type="project" value="InterPro"/>
</dbReference>
<evidence type="ECO:0000313" key="10">
    <source>
        <dbReference type="Proteomes" id="UP000070226"/>
    </source>
</evidence>
<keyword evidence="7 8" id="KW-0627">Porphyrin biosynthesis</keyword>
<dbReference type="UniPathway" id="UPA00251">
    <property type="reaction ID" value="UER00317"/>
</dbReference>
<dbReference type="RefSeq" id="WP_060807956.1">
    <property type="nucleotide sequence ID" value="NZ_KQ958132.1"/>
</dbReference>
<dbReference type="PANTHER" id="PTHR43713:SF3">
    <property type="entry name" value="GLUTAMATE-1-SEMIALDEHYDE 2,1-AMINOMUTASE 1, CHLOROPLASTIC-RELATED"/>
    <property type="match status" value="1"/>
</dbReference>
<dbReference type="InterPro" id="IPR049704">
    <property type="entry name" value="Aminotrans_3_PPA_site"/>
</dbReference>
<keyword evidence="6 8" id="KW-0413">Isomerase</keyword>
<proteinExistence type="inferred from homology"/>
<dbReference type="FunFam" id="3.40.640.10:FF:000021">
    <property type="entry name" value="Glutamate-1-semialdehyde 2,1-aminomutase"/>
    <property type="match status" value="1"/>
</dbReference>
<dbReference type="AlphaFoldDB" id="A0A133S0Y5"/>
<feature type="modified residue" description="N6-(pyridoxal phosphate)lysine" evidence="8">
    <location>
        <position position="268"/>
    </location>
</feature>
<dbReference type="SUPFAM" id="SSF53383">
    <property type="entry name" value="PLP-dependent transferases"/>
    <property type="match status" value="1"/>
</dbReference>
<accession>A0A133S0Y5</accession>
<dbReference type="NCBIfam" id="TIGR00713">
    <property type="entry name" value="hemL"/>
    <property type="match status" value="1"/>
</dbReference>
<keyword evidence="5 8" id="KW-0663">Pyridoxal phosphate</keyword>
<evidence type="ECO:0000256" key="7">
    <source>
        <dbReference type="ARBA" id="ARBA00023244"/>
    </source>
</evidence>
<evidence type="ECO:0000256" key="2">
    <source>
        <dbReference type="ARBA" id="ARBA00001933"/>
    </source>
</evidence>
<evidence type="ECO:0000256" key="5">
    <source>
        <dbReference type="ARBA" id="ARBA00022898"/>
    </source>
</evidence>
<dbReference type="HAMAP" id="MF_00375">
    <property type="entry name" value="HemL_aminotrans_3"/>
    <property type="match status" value="1"/>
</dbReference>
<dbReference type="InterPro" id="IPR015422">
    <property type="entry name" value="PyrdxlP-dep_Trfase_small"/>
</dbReference>
<sequence length="433" mass="46452">MLQLGKSEKAFDEAKRYMPGGVNSPVRSYRSVGSNPPFISSASGSRIYDIDNNEYIDYVLSWGPMILGHANPEVVASLQEAIPRGTSYGAPTLLETELAKKIQAFMPSMEMVRLVNSGTEATMSALRVARGYTGRDRIVKFVGCYHGHSDSLLVKAGSGLATFGVPDSPGVPKGVAENTITLPYNDIDAVKQLFDEMGDTIACIIVEPVAGNMGCVPPVEGFLETLRDVTKAHGALLIFDEVMCGFRASSGGAQKLYNIKPDLTCLGKIVGGGMPLAVFGGSSKIMSEVAPSGPIYQAGTLSGNPVAVTAGLATLSMLQRDPTIFKQVEDSTKALCNGLEELAKKYNVPAVVQRVGSMFTLFFTDKPVHNFDDASACNADHFKTFFHHNLSHGIYYAPSPFESNFVSMCHKGAEIDKTLAVAEEAFKMISETM</sequence>
<dbReference type="InterPro" id="IPR005814">
    <property type="entry name" value="Aminotrans_3"/>
</dbReference>
<evidence type="ECO:0000256" key="4">
    <source>
        <dbReference type="ARBA" id="ARBA00008981"/>
    </source>
</evidence>
<dbReference type="STRING" id="39777.B7L28_07190"/>
<comment type="catalytic activity">
    <reaction evidence="1 8">
        <text>(S)-4-amino-5-oxopentanoate = 5-aminolevulinate</text>
        <dbReference type="Rhea" id="RHEA:14265"/>
        <dbReference type="ChEBI" id="CHEBI:57501"/>
        <dbReference type="ChEBI" id="CHEBI:356416"/>
        <dbReference type="EC" id="5.4.3.8"/>
    </reaction>
</comment>
<dbReference type="GO" id="GO:0008483">
    <property type="term" value="F:transaminase activity"/>
    <property type="evidence" value="ECO:0007669"/>
    <property type="project" value="InterPro"/>
</dbReference>
<dbReference type="GO" id="GO:0042286">
    <property type="term" value="F:glutamate-1-semialdehyde 2,1-aminomutase activity"/>
    <property type="evidence" value="ECO:0007669"/>
    <property type="project" value="UniProtKB-UniRule"/>
</dbReference>
<dbReference type="NCBIfam" id="NF000818">
    <property type="entry name" value="PRK00062.1"/>
    <property type="match status" value="1"/>
</dbReference>
<reference evidence="9 10" key="1">
    <citation type="submission" date="2016-01" db="EMBL/GenBank/DDBJ databases">
        <authorList>
            <person name="Oliw E.H."/>
        </authorList>
    </citation>
    <scope>NUCLEOTIDE SEQUENCE [LARGE SCALE GENOMIC DNA]</scope>
    <source>
        <strain evidence="9 10">CMW7756B</strain>
    </source>
</reference>
<evidence type="ECO:0000256" key="1">
    <source>
        <dbReference type="ARBA" id="ARBA00001579"/>
    </source>
</evidence>
<comment type="subunit">
    <text evidence="8">Homodimer.</text>
</comment>
<dbReference type="PROSITE" id="PS00600">
    <property type="entry name" value="AA_TRANSFER_CLASS_3"/>
    <property type="match status" value="1"/>
</dbReference>